<dbReference type="OrthoDB" id="8830751at2759"/>
<keyword evidence="19 27" id="KW-0472">Membrane</keyword>
<evidence type="ECO:0000256" key="27">
    <source>
        <dbReference type="SAM" id="Phobius"/>
    </source>
</evidence>
<evidence type="ECO:0000256" key="23">
    <source>
        <dbReference type="ARBA" id="ARBA00031387"/>
    </source>
</evidence>
<feature type="compositionally biased region" description="Basic and acidic residues" evidence="26">
    <location>
        <begin position="165"/>
        <end position="176"/>
    </location>
</feature>
<evidence type="ECO:0000256" key="25">
    <source>
        <dbReference type="ARBA" id="ARBA00057048"/>
    </source>
</evidence>
<sequence length="355" mass="40241">MATRLMRSWPLLSQLRLGSLGQARFVSQTKSSGAAGTATVSNLHPEHAKDSHGHGEVNAYEKNPDFHGFSQDPHVDQWNMRVVFFFGISVAIVLGGTFLHYLPDHGMREWARREAEKVIKQREAEGLPLIDENYYDPSTITLPSAGGEERVLAAWQKGAGRKGRTGKEKESEDTRERNKRWLPSVRSCKDQFPEVYVPTVFENYVADIEVDGKQVELALWDTAGQEDYDRLRPLSYPDTDVILMCFSIDSPDSLENIPEKWTPEVKHFCPNVPIILVGNKKDLRNDEHTRRELAKMKQEPVKPEEGRDMANRINAFGYLECSAKTKDGVREVFEMATRAALQAKKRGKKNACLLL</sequence>
<keyword evidence="12" id="KW-0547">Nucleotide-binding</keyword>
<dbReference type="InterPro" id="IPR005225">
    <property type="entry name" value="Small_GTP-bd"/>
</dbReference>
<evidence type="ECO:0000256" key="14">
    <source>
        <dbReference type="ARBA" id="ARBA00022946"/>
    </source>
</evidence>
<evidence type="ECO:0000256" key="2">
    <source>
        <dbReference type="ARBA" id="ARBA00004342"/>
    </source>
</evidence>
<dbReference type="GO" id="GO:0003924">
    <property type="term" value="F:GTPase activity"/>
    <property type="evidence" value="ECO:0007669"/>
    <property type="project" value="InterPro"/>
</dbReference>
<evidence type="ECO:0000256" key="17">
    <source>
        <dbReference type="ARBA" id="ARBA00023128"/>
    </source>
</evidence>
<dbReference type="GO" id="GO:0005743">
    <property type="term" value="C:mitochondrial inner membrane"/>
    <property type="evidence" value="ECO:0007669"/>
    <property type="project" value="UniProtKB-SubCell"/>
</dbReference>
<comment type="function">
    <text evidence="25">Regulates a signal transduction pathway linking plasma membrane receptors to the assembly of focal adhesions and actin stress fibers.</text>
</comment>
<keyword evidence="7" id="KW-0813">Transport</keyword>
<comment type="subcellular location">
    <subcellularLocation>
        <location evidence="2">Cell membrane</location>
        <topology evidence="2">Lipid-anchor</topology>
        <orientation evidence="2">Cytoplasmic side</orientation>
    </subcellularLocation>
    <subcellularLocation>
        <location evidence="3">Mitochondrion inner membrane</location>
        <topology evidence="3">Single-pass membrane protein</topology>
    </subcellularLocation>
</comment>
<evidence type="ECO:0000256" key="21">
    <source>
        <dbReference type="ARBA" id="ARBA00023289"/>
    </source>
</evidence>
<evidence type="ECO:0000313" key="28">
    <source>
        <dbReference type="EMBL" id="KAI1892174.1"/>
    </source>
</evidence>
<reference evidence="28" key="1">
    <citation type="submission" date="2021-01" db="EMBL/GenBank/DDBJ databases">
        <authorList>
            <person name="Zahm M."/>
            <person name="Roques C."/>
            <person name="Cabau C."/>
            <person name="Klopp C."/>
            <person name="Donnadieu C."/>
            <person name="Jouanno E."/>
            <person name="Lampietro C."/>
            <person name="Louis A."/>
            <person name="Herpin A."/>
            <person name="Echchiki A."/>
            <person name="Berthelot C."/>
            <person name="Parey E."/>
            <person name="Roest-Crollius H."/>
            <person name="Braasch I."/>
            <person name="Postlethwait J."/>
            <person name="Bobe J."/>
            <person name="Montfort J."/>
            <person name="Bouchez O."/>
            <person name="Begum T."/>
            <person name="Mejri S."/>
            <person name="Adams A."/>
            <person name="Chen W.-J."/>
            <person name="Guiguen Y."/>
        </authorList>
    </citation>
    <scope>NUCLEOTIDE SEQUENCE</scope>
    <source>
        <tissue evidence="28">Blood</tissue>
    </source>
</reference>
<dbReference type="SMART" id="SM00173">
    <property type="entry name" value="RAS"/>
    <property type="match status" value="1"/>
</dbReference>
<dbReference type="Pfam" id="PF10183">
    <property type="entry name" value="ESSS"/>
    <property type="match status" value="1"/>
</dbReference>
<accession>A0A8T3D957</accession>
<evidence type="ECO:0000256" key="19">
    <source>
        <dbReference type="ARBA" id="ARBA00023136"/>
    </source>
</evidence>
<comment type="function">
    <text evidence="1">Accessory subunit of the mitochondrial membrane respiratory chain NADH dehydrogenase (Complex I), that is believed not to be involved in catalysis. Complex I functions in the transfer of electrons from NADH to the respiratory chain. The immediate electron acceptor for the enzyme is believed to be ubiquinone.</text>
</comment>
<keyword evidence="17" id="KW-0496">Mitochondrion</keyword>
<keyword evidence="10" id="KW-0679">Respiratory chain</keyword>
<dbReference type="PROSITE" id="PS51421">
    <property type="entry name" value="RAS"/>
    <property type="match status" value="1"/>
</dbReference>
<dbReference type="InterPro" id="IPR019329">
    <property type="entry name" value="NADH_UbQ_OxRdtase_ESSS_su"/>
</dbReference>
<dbReference type="SUPFAM" id="SSF52540">
    <property type="entry name" value="P-loop containing nucleoside triphosphate hydrolases"/>
    <property type="match status" value="1"/>
</dbReference>
<evidence type="ECO:0000256" key="22">
    <source>
        <dbReference type="ARBA" id="ARBA00030753"/>
    </source>
</evidence>
<evidence type="ECO:0000256" key="8">
    <source>
        <dbReference type="ARBA" id="ARBA00022475"/>
    </source>
</evidence>
<dbReference type="Gene3D" id="3.40.50.300">
    <property type="entry name" value="P-loop containing nucleotide triphosphate hydrolases"/>
    <property type="match status" value="1"/>
</dbReference>
<dbReference type="SMART" id="SM00175">
    <property type="entry name" value="RAB"/>
    <property type="match status" value="1"/>
</dbReference>
<evidence type="ECO:0000256" key="15">
    <source>
        <dbReference type="ARBA" id="ARBA00022982"/>
    </source>
</evidence>
<keyword evidence="21" id="KW-0636">Prenylation</keyword>
<proteinExistence type="inferred from homology"/>
<evidence type="ECO:0000256" key="11">
    <source>
        <dbReference type="ARBA" id="ARBA00022692"/>
    </source>
</evidence>
<dbReference type="SMART" id="SM00174">
    <property type="entry name" value="RHO"/>
    <property type="match status" value="1"/>
</dbReference>
<dbReference type="EMBL" id="JAERUA010000012">
    <property type="protein sequence ID" value="KAI1892174.1"/>
    <property type="molecule type" value="Genomic_DNA"/>
</dbReference>
<evidence type="ECO:0000256" key="4">
    <source>
        <dbReference type="ARBA" id="ARBA00008915"/>
    </source>
</evidence>
<feature type="transmembrane region" description="Helical" evidence="27">
    <location>
        <begin position="82"/>
        <end position="102"/>
    </location>
</feature>
<keyword evidence="16 27" id="KW-1133">Transmembrane helix</keyword>
<evidence type="ECO:0000256" key="24">
    <source>
        <dbReference type="ARBA" id="ARBA00046528"/>
    </source>
</evidence>
<dbReference type="PROSITE" id="PS51420">
    <property type="entry name" value="RHO"/>
    <property type="match status" value="1"/>
</dbReference>
<evidence type="ECO:0000256" key="26">
    <source>
        <dbReference type="SAM" id="MobiDB-lite"/>
    </source>
</evidence>
<dbReference type="InterPro" id="IPR003578">
    <property type="entry name" value="Small_GTPase_Rho"/>
</dbReference>
<dbReference type="PRINTS" id="PR00449">
    <property type="entry name" value="RASTRNSFRMNG"/>
</dbReference>
<evidence type="ECO:0000256" key="5">
    <source>
        <dbReference type="ARBA" id="ARBA00010142"/>
    </source>
</evidence>
<keyword evidence="11 27" id="KW-0812">Transmembrane</keyword>
<dbReference type="GO" id="GO:0007264">
    <property type="term" value="P:small GTPase-mediated signal transduction"/>
    <property type="evidence" value="ECO:0007669"/>
    <property type="project" value="InterPro"/>
</dbReference>
<gene>
    <name evidence="28" type="ORF">AGOR_G00130550</name>
</gene>
<dbReference type="GO" id="GO:0005886">
    <property type="term" value="C:plasma membrane"/>
    <property type="evidence" value="ECO:0007669"/>
    <property type="project" value="UniProtKB-SubCell"/>
</dbReference>
<keyword evidence="15" id="KW-0249">Electron transport</keyword>
<dbReference type="FunFam" id="3.40.50.300:FF:000095">
    <property type="entry name" value="Rho-related GTP-binding protein RhoC"/>
    <property type="match status" value="1"/>
</dbReference>
<comment type="caution">
    <text evidence="28">The sequence shown here is derived from an EMBL/GenBank/DDBJ whole genome shotgun (WGS) entry which is preliminary data.</text>
</comment>
<keyword evidence="20" id="KW-0449">Lipoprotein</keyword>
<evidence type="ECO:0000256" key="6">
    <source>
        <dbReference type="ARBA" id="ARBA00018632"/>
    </source>
</evidence>
<evidence type="ECO:0000313" key="29">
    <source>
        <dbReference type="Proteomes" id="UP000829720"/>
    </source>
</evidence>
<dbReference type="PANTHER" id="PTHR24072">
    <property type="entry name" value="RHO FAMILY GTPASE"/>
    <property type="match status" value="1"/>
</dbReference>
<organism evidence="28 29">
    <name type="scientific">Albula goreensis</name>
    <dbReference type="NCBI Taxonomy" id="1534307"/>
    <lineage>
        <taxon>Eukaryota</taxon>
        <taxon>Metazoa</taxon>
        <taxon>Chordata</taxon>
        <taxon>Craniata</taxon>
        <taxon>Vertebrata</taxon>
        <taxon>Euteleostomi</taxon>
        <taxon>Actinopterygii</taxon>
        <taxon>Neopterygii</taxon>
        <taxon>Teleostei</taxon>
        <taxon>Albuliformes</taxon>
        <taxon>Albulidae</taxon>
        <taxon>Albula</taxon>
    </lineage>
</organism>
<feature type="region of interest" description="Disordered" evidence="26">
    <location>
        <begin position="156"/>
        <end position="178"/>
    </location>
</feature>
<evidence type="ECO:0000256" key="16">
    <source>
        <dbReference type="ARBA" id="ARBA00022989"/>
    </source>
</evidence>
<dbReference type="NCBIfam" id="TIGR00231">
    <property type="entry name" value="small_GTP"/>
    <property type="match status" value="1"/>
</dbReference>
<evidence type="ECO:0000256" key="7">
    <source>
        <dbReference type="ARBA" id="ARBA00022448"/>
    </source>
</evidence>
<dbReference type="InterPro" id="IPR001806">
    <property type="entry name" value="Small_GTPase"/>
</dbReference>
<dbReference type="CDD" id="cd01870">
    <property type="entry name" value="RhoA_like"/>
    <property type="match status" value="1"/>
</dbReference>
<evidence type="ECO:0000256" key="20">
    <source>
        <dbReference type="ARBA" id="ARBA00023288"/>
    </source>
</evidence>
<evidence type="ECO:0000256" key="9">
    <source>
        <dbReference type="ARBA" id="ARBA00022481"/>
    </source>
</evidence>
<dbReference type="PROSITE" id="PS51419">
    <property type="entry name" value="RAB"/>
    <property type="match status" value="1"/>
</dbReference>
<keyword evidence="18" id="KW-0342">GTP-binding</keyword>
<evidence type="ECO:0000256" key="13">
    <source>
        <dbReference type="ARBA" id="ARBA00022792"/>
    </source>
</evidence>
<evidence type="ECO:0000256" key="10">
    <source>
        <dbReference type="ARBA" id="ARBA00022660"/>
    </source>
</evidence>
<comment type="subunit">
    <text evidence="24">Complex I is composed of 45 different subunits. Interacts with BCAP31.</text>
</comment>
<name>A0A8T3D957_9TELE</name>
<protein>
    <recommendedName>
        <fullName evidence="6">NADH dehydrogenase [ubiquinone] 1 beta subcomplex subunit 11, mitochondrial</fullName>
    </recommendedName>
    <alternativeName>
        <fullName evidence="23">Complex I-ESSS</fullName>
    </alternativeName>
    <alternativeName>
        <fullName evidence="22">NADH-ubiquinone oxidoreductase ESSS subunit</fullName>
    </alternativeName>
</protein>
<evidence type="ECO:0000256" key="3">
    <source>
        <dbReference type="ARBA" id="ARBA00004434"/>
    </source>
</evidence>
<keyword evidence="14" id="KW-0809">Transit peptide</keyword>
<comment type="similarity">
    <text evidence="5">Belongs to the small GTPase superfamily. Rho family.</text>
</comment>
<keyword evidence="8" id="KW-1003">Cell membrane</keyword>
<dbReference type="Proteomes" id="UP000829720">
    <property type="component" value="Unassembled WGS sequence"/>
</dbReference>
<evidence type="ECO:0000256" key="12">
    <source>
        <dbReference type="ARBA" id="ARBA00022741"/>
    </source>
</evidence>
<dbReference type="Pfam" id="PF00071">
    <property type="entry name" value="Ras"/>
    <property type="match status" value="1"/>
</dbReference>
<keyword evidence="13" id="KW-0999">Mitochondrion inner membrane</keyword>
<dbReference type="AlphaFoldDB" id="A0A8T3D957"/>
<dbReference type="GO" id="GO:0005525">
    <property type="term" value="F:GTP binding"/>
    <property type="evidence" value="ECO:0007669"/>
    <property type="project" value="UniProtKB-KW"/>
</dbReference>
<keyword evidence="29" id="KW-1185">Reference proteome</keyword>
<comment type="similarity">
    <text evidence="4">Belongs to the complex I NDUFB11 subunit family.</text>
</comment>
<evidence type="ECO:0000256" key="18">
    <source>
        <dbReference type="ARBA" id="ARBA00023134"/>
    </source>
</evidence>
<dbReference type="InterPro" id="IPR027417">
    <property type="entry name" value="P-loop_NTPase"/>
</dbReference>
<evidence type="ECO:0000256" key="1">
    <source>
        <dbReference type="ARBA" id="ARBA00003195"/>
    </source>
</evidence>
<keyword evidence="9" id="KW-0488">Methylation</keyword>